<name>A0ACA9MCG0_9GLOM</name>
<comment type="caution">
    <text evidence="1">The sequence shown here is derived from an EMBL/GenBank/DDBJ whole genome shotgun (WGS) entry which is preliminary data.</text>
</comment>
<gene>
    <name evidence="1" type="ORF">SPELUC_LOCUS6289</name>
</gene>
<protein>
    <submittedName>
        <fullName evidence="1">10214_t:CDS:1</fullName>
    </submittedName>
</protein>
<evidence type="ECO:0000313" key="2">
    <source>
        <dbReference type="Proteomes" id="UP000789366"/>
    </source>
</evidence>
<dbReference type="Proteomes" id="UP000789366">
    <property type="component" value="Unassembled WGS sequence"/>
</dbReference>
<dbReference type="EMBL" id="CAJVPW010007281">
    <property type="protein sequence ID" value="CAG8579029.1"/>
    <property type="molecule type" value="Genomic_DNA"/>
</dbReference>
<proteinExistence type="predicted"/>
<feature type="non-terminal residue" evidence="1">
    <location>
        <position position="341"/>
    </location>
</feature>
<evidence type="ECO:0000313" key="1">
    <source>
        <dbReference type="EMBL" id="CAG8579029.1"/>
    </source>
</evidence>
<accession>A0ACA9MCG0</accession>
<reference evidence="1" key="1">
    <citation type="submission" date="2021-06" db="EMBL/GenBank/DDBJ databases">
        <authorList>
            <person name="Kallberg Y."/>
            <person name="Tangrot J."/>
            <person name="Rosling A."/>
        </authorList>
    </citation>
    <scope>NUCLEOTIDE SEQUENCE</scope>
    <source>
        <strain evidence="1">28 12/20/2015</strain>
    </source>
</reference>
<organism evidence="1 2">
    <name type="scientific">Cetraspora pellucida</name>
    <dbReference type="NCBI Taxonomy" id="1433469"/>
    <lineage>
        <taxon>Eukaryota</taxon>
        <taxon>Fungi</taxon>
        <taxon>Fungi incertae sedis</taxon>
        <taxon>Mucoromycota</taxon>
        <taxon>Glomeromycotina</taxon>
        <taxon>Glomeromycetes</taxon>
        <taxon>Diversisporales</taxon>
        <taxon>Gigasporaceae</taxon>
        <taxon>Cetraspora</taxon>
    </lineage>
</organism>
<keyword evidence="2" id="KW-1185">Reference proteome</keyword>
<sequence length="341" mass="39298">MTNKANLNTLFTSITSLTQTVNEVKSILTSSDVRNQLETTKNSIESLKRQLDIYEQNQSEFITSMQRINNEHGIKIQRIEDTLMTTTTMLENFSTSTSAVQTTVNNILSHIQNRNNNINILNTINNSPRAISTANPILTAKIHDKMRYFNGFEDLEDSESQTLNKKYVYDFELGPKNRKNKRITQNYVELFIKEFDTQNKREAYFKTLKKEQNTTPAAKLLNDQRSRHRKRCDTKSSSRLAVLNKIPENQLNHPKSEVKKLFSFEATSPEVSDNEEASIASLFGEQDYDSEVPRKKLLVPVLSWMSDEVIKRTRLEKLNSGGRHSYTTPMPREIVKIADPR</sequence>